<keyword evidence="4" id="KW-0285">Flavoprotein</keyword>
<dbReference type="EC" id="1.5.5.2" evidence="3"/>
<dbReference type="InterPro" id="IPR015659">
    <property type="entry name" value="Proline_oxidase"/>
</dbReference>
<evidence type="ECO:0000313" key="12">
    <source>
        <dbReference type="Proteomes" id="UP001049518"/>
    </source>
</evidence>
<dbReference type="EMBL" id="CP059572">
    <property type="protein sequence ID" value="QXJ23522.1"/>
    <property type="molecule type" value="Genomic_DNA"/>
</dbReference>
<dbReference type="PANTHER" id="PTHR13914:SF0">
    <property type="entry name" value="PROLINE DEHYDROGENASE 1, MITOCHONDRIAL"/>
    <property type="match status" value="1"/>
</dbReference>
<keyword evidence="8" id="KW-0642">Proline metabolism</keyword>
<keyword evidence="6" id="KW-0274">FAD</keyword>
<evidence type="ECO:0000256" key="3">
    <source>
        <dbReference type="ARBA" id="ARBA00012695"/>
    </source>
</evidence>
<dbReference type="PIRSF" id="PIRSF000196">
    <property type="entry name" value="Pro_dehydrog"/>
    <property type="match status" value="1"/>
</dbReference>
<dbReference type="InterPro" id="IPR002872">
    <property type="entry name" value="Proline_DH_dom"/>
</dbReference>
<dbReference type="PANTHER" id="PTHR13914">
    <property type="entry name" value="PROLINE OXIDASE"/>
    <property type="match status" value="1"/>
</dbReference>
<comment type="catalytic activity">
    <reaction evidence="9">
        <text>L-proline + a quinone = (S)-1-pyrroline-5-carboxylate + a quinol + H(+)</text>
        <dbReference type="Rhea" id="RHEA:23784"/>
        <dbReference type="ChEBI" id="CHEBI:15378"/>
        <dbReference type="ChEBI" id="CHEBI:17388"/>
        <dbReference type="ChEBI" id="CHEBI:24646"/>
        <dbReference type="ChEBI" id="CHEBI:60039"/>
        <dbReference type="ChEBI" id="CHEBI:132124"/>
        <dbReference type="EC" id="1.5.5.2"/>
    </reaction>
</comment>
<evidence type="ECO:0000256" key="8">
    <source>
        <dbReference type="ARBA" id="ARBA00023062"/>
    </source>
</evidence>
<evidence type="ECO:0000313" key="11">
    <source>
        <dbReference type="EMBL" id="QXJ23522.1"/>
    </source>
</evidence>
<dbReference type="Gene3D" id="3.20.20.220">
    <property type="match status" value="1"/>
</dbReference>
<comment type="cofactor">
    <cofactor evidence="1">
        <name>FAD</name>
        <dbReference type="ChEBI" id="CHEBI:57692"/>
    </cofactor>
</comment>
<evidence type="ECO:0000256" key="4">
    <source>
        <dbReference type="ARBA" id="ARBA00022630"/>
    </source>
</evidence>
<dbReference type="InterPro" id="IPR008219">
    <property type="entry name" value="PRODH_bac_arc"/>
</dbReference>
<dbReference type="RefSeq" id="WP_231329220.1">
    <property type="nucleotide sequence ID" value="NZ_CP059572.1"/>
</dbReference>
<comment type="pathway">
    <text evidence="2">Amino-acid degradation; L-proline degradation into L-glutamate; L-glutamate from L-proline: step 1/2.</text>
</comment>
<accession>A0ABX8QXR1</accession>
<proteinExistence type="predicted"/>
<reference evidence="11" key="1">
    <citation type="submission" date="2020-07" db="EMBL/GenBank/DDBJ databases">
        <authorList>
            <person name="Tarantini F.S."/>
            <person name="Hong K.W."/>
            <person name="Chan K.G."/>
        </authorList>
    </citation>
    <scope>NUCLEOTIDE SEQUENCE</scope>
    <source>
        <strain evidence="11">32-07</strain>
    </source>
</reference>
<evidence type="ECO:0000256" key="6">
    <source>
        <dbReference type="ARBA" id="ARBA00022827"/>
    </source>
</evidence>
<evidence type="ECO:0000256" key="5">
    <source>
        <dbReference type="ARBA" id="ARBA00022741"/>
    </source>
</evidence>
<name>A0ABX8QXR1_9ACTN</name>
<organism evidence="11 12">
    <name type="scientific">Actinomadura graeca</name>
    <dbReference type="NCBI Taxonomy" id="2750812"/>
    <lineage>
        <taxon>Bacteria</taxon>
        <taxon>Bacillati</taxon>
        <taxon>Actinomycetota</taxon>
        <taxon>Actinomycetes</taxon>
        <taxon>Streptosporangiales</taxon>
        <taxon>Thermomonosporaceae</taxon>
        <taxon>Actinomadura</taxon>
    </lineage>
</organism>
<keyword evidence="5" id="KW-0547">Nucleotide-binding</keyword>
<evidence type="ECO:0000256" key="7">
    <source>
        <dbReference type="ARBA" id="ARBA00023002"/>
    </source>
</evidence>
<dbReference type="Proteomes" id="UP001049518">
    <property type="component" value="Chromosome"/>
</dbReference>
<sequence>MLRQALLAASRSGGARRVVETAPFTRDVARRFIAGETIEDAVRVTRELTGEGLLVSVDFLGEDTLDRKGTGANVRRYIELLDRLGAARLGARAEVSVKLSAIGQPVDESLTLDNARRICTAARSAGTAVTVDMEDHTTVDSTLGIVHELRRDFPDTGAVIQAYLRRAEEYCAELSYEGSRVRLCKGAYAAPDDVAFSGKEDVDKSFVRCMKILMAGKGYPMLATHDPRLIDIAGALAVLDERDADAFEYQMLYGVRPQEQRRLAGQGAQVRVYVAYGEDWYGFFMRRLAESPGNLRLLARSLVGRG</sequence>
<gene>
    <name evidence="11" type="ORF">AGRA3207_004690</name>
</gene>
<feature type="domain" description="Proline dehydrogenase" evidence="10">
    <location>
        <begin position="44"/>
        <end position="294"/>
    </location>
</feature>
<dbReference type="InterPro" id="IPR029041">
    <property type="entry name" value="FAD-linked_oxidoreductase-like"/>
</dbReference>
<evidence type="ECO:0000256" key="2">
    <source>
        <dbReference type="ARBA" id="ARBA00004739"/>
    </source>
</evidence>
<evidence type="ECO:0000256" key="1">
    <source>
        <dbReference type="ARBA" id="ARBA00001974"/>
    </source>
</evidence>
<evidence type="ECO:0000259" key="10">
    <source>
        <dbReference type="Pfam" id="PF01619"/>
    </source>
</evidence>
<keyword evidence="12" id="KW-1185">Reference proteome</keyword>
<protein>
    <recommendedName>
        <fullName evidence="3">proline dehydrogenase</fullName>
        <ecNumber evidence="3">1.5.5.2</ecNumber>
    </recommendedName>
</protein>
<dbReference type="Pfam" id="PF01619">
    <property type="entry name" value="Pro_dh"/>
    <property type="match status" value="1"/>
</dbReference>
<evidence type="ECO:0000256" key="9">
    <source>
        <dbReference type="ARBA" id="ARBA00048779"/>
    </source>
</evidence>
<keyword evidence="7" id="KW-0560">Oxidoreductase</keyword>
<dbReference type="SUPFAM" id="SSF51730">
    <property type="entry name" value="FAD-linked oxidoreductase"/>
    <property type="match status" value="1"/>
</dbReference>